<comment type="caution">
    <text evidence="7">The sequence shown here is derived from an EMBL/GenBank/DDBJ whole genome shotgun (WGS) entry which is preliminary data.</text>
</comment>
<evidence type="ECO:0000256" key="2">
    <source>
        <dbReference type="ARBA" id="ARBA00018522"/>
    </source>
</evidence>
<keyword evidence="4 7" id="KW-0808">Transferase</keyword>
<dbReference type="RefSeq" id="WP_006303222.1">
    <property type="nucleotide sequence ID" value="NZ_ACGK02000002.1"/>
</dbReference>
<dbReference type="EMBL" id="ACGK02000002">
    <property type="protein sequence ID" value="EGF23023.1"/>
    <property type="molecule type" value="Genomic_DNA"/>
</dbReference>
<dbReference type="NCBIfam" id="NF041874">
    <property type="entry name" value="EPS_EpsC"/>
    <property type="match status" value="1"/>
</dbReference>
<dbReference type="InterPro" id="IPR011004">
    <property type="entry name" value="Trimer_LpxA-like_sf"/>
</dbReference>
<evidence type="ECO:0000256" key="3">
    <source>
        <dbReference type="ARBA" id="ARBA00022605"/>
    </source>
</evidence>
<protein>
    <recommendedName>
        <fullName evidence="2">Serine acetyltransferase</fullName>
    </recommendedName>
</protein>
<dbReference type="AlphaFoldDB" id="F1T6B8"/>
<gene>
    <name evidence="7" type="ORF">HMPREF0091_11018</name>
</gene>
<dbReference type="InterPro" id="IPR042122">
    <property type="entry name" value="Ser_AcTrfase_N_sf"/>
</dbReference>
<dbReference type="SUPFAM" id="SSF51161">
    <property type="entry name" value="Trimeric LpxA-like enzymes"/>
    <property type="match status" value="1"/>
</dbReference>
<sequence length="288" mass="31918">MNKYLDLTNQLNSIHDSDIRQATFIPNYRNVIALIDATWVALFPELHVCNDDSALLNSNKHEAHNARNSLLNTITNSAIYNMERILLHELTIYTTDKEKIHETCNRYLQQLPNIKKLLLTDIKSMYEGDPACTSKIEVALAYPGFYALLIHRTAHTLYELNVPLIPRLMSEYAHQKTGIDIHPGATIGPYFCIDHGTGIVIGETTVIGEHVKLYQGVTLGAKSFSLDEQGNPVKGGKRHPNIGDNVVIYANATILGGQTTIGSGSVIAANAWINRSIPANTTYHFPKA</sequence>
<dbReference type="PANTHER" id="PTHR42811">
    <property type="entry name" value="SERINE ACETYLTRANSFERASE"/>
    <property type="match status" value="1"/>
</dbReference>
<dbReference type="UniPathway" id="UPA00136">
    <property type="reaction ID" value="UER00199"/>
</dbReference>
<evidence type="ECO:0000313" key="8">
    <source>
        <dbReference type="Proteomes" id="UP000005947"/>
    </source>
</evidence>
<dbReference type="eggNOG" id="COG1045">
    <property type="taxonomic scope" value="Bacteria"/>
</dbReference>
<dbReference type="InterPro" id="IPR045304">
    <property type="entry name" value="LbH_SAT"/>
</dbReference>
<dbReference type="GeneID" id="93210504"/>
<dbReference type="CDD" id="cd03354">
    <property type="entry name" value="LbH_SAT"/>
    <property type="match status" value="1"/>
</dbReference>
<accession>F1T6B8</accession>
<reference evidence="7 8" key="1">
    <citation type="submission" date="2011-02" db="EMBL/GenBank/DDBJ databases">
        <authorList>
            <person name="Muzny D."/>
            <person name="Qin X."/>
            <person name="Buhay C."/>
            <person name="Dugan-Rocha S."/>
            <person name="Ding Y."/>
            <person name="Chen G."/>
            <person name="Hawes A."/>
            <person name="Holder M."/>
            <person name="Jhangiani S."/>
            <person name="Johnson A."/>
            <person name="Khan Z."/>
            <person name="Li Z."/>
            <person name="Liu W."/>
            <person name="Liu X."/>
            <person name="Perez L."/>
            <person name="Shen H."/>
            <person name="Wang Q."/>
            <person name="Watt J."/>
            <person name="Xi L."/>
            <person name="Xin Y."/>
            <person name="Zhou J."/>
            <person name="Deng J."/>
            <person name="Jiang H."/>
            <person name="Liu Y."/>
            <person name="Qu J."/>
            <person name="Song X.-Z."/>
            <person name="Zhang L."/>
            <person name="Villasana D."/>
            <person name="Johnson A."/>
            <person name="Liu J."/>
            <person name="Liyanage D."/>
            <person name="Lorensuhewa L."/>
            <person name="Robinson T."/>
            <person name="Song A."/>
            <person name="Song B.-B."/>
            <person name="Dinh H."/>
            <person name="Thornton R."/>
            <person name="Coyle M."/>
            <person name="Francisco L."/>
            <person name="Jackson L."/>
            <person name="Javaid M."/>
            <person name="Korchina V."/>
            <person name="Kovar C."/>
            <person name="Mata R."/>
            <person name="Mathew T."/>
            <person name="Ngo R."/>
            <person name="Nguyen L."/>
            <person name="Nguyen N."/>
            <person name="Okwuonu G."/>
            <person name="Ongeri F."/>
            <person name="Pham C."/>
            <person name="Simmons D."/>
            <person name="Wilczek-Boney K."/>
            <person name="Hale W."/>
            <person name="Jakkamsetti A."/>
            <person name="Pham P."/>
            <person name="Ruth R."/>
            <person name="San Lucas F."/>
            <person name="Warren J."/>
            <person name="Zhang J."/>
            <person name="Zhao Z."/>
            <person name="Zhou C."/>
            <person name="Zhu D."/>
            <person name="Lee S."/>
            <person name="Bess C."/>
            <person name="Blankenburg K."/>
            <person name="Forbes L."/>
            <person name="Fu Q."/>
            <person name="Gubbala S."/>
            <person name="Hirani K."/>
            <person name="Jayaseelan J.C."/>
            <person name="Lara F."/>
            <person name="Munidasa M."/>
            <person name="Palculict T."/>
            <person name="Patil S."/>
            <person name="Pu L.-L."/>
            <person name="Saada N."/>
            <person name="Tang L."/>
            <person name="Weissenberger G."/>
            <person name="Zhu Y."/>
            <person name="Hemphill L."/>
            <person name="Shang Y."/>
            <person name="Youmans B."/>
            <person name="Ayvaz T."/>
            <person name="Ross M."/>
            <person name="Santibanez J."/>
            <person name="Aqrawi P."/>
            <person name="Gross S."/>
            <person name="Joshi V."/>
            <person name="Fowler G."/>
            <person name="Nazareth L."/>
            <person name="Reid J."/>
            <person name="Worley K."/>
            <person name="Petrosino J."/>
            <person name="Highlander S."/>
            <person name="Gibbs R."/>
        </authorList>
    </citation>
    <scope>NUCLEOTIDE SEQUENCE [LARGE SCALE GENOMIC DNA]</scope>
    <source>
        <strain evidence="7 8">DSM 15829</strain>
    </source>
</reference>
<dbReference type="Pfam" id="PF06426">
    <property type="entry name" value="SATase_N"/>
    <property type="match status" value="1"/>
</dbReference>
<evidence type="ECO:0000313" key="7">
    <source>
        <dbReference type="EMBL" id="EGF23023.1"/>
    </source>
</evidence>
<dbReference type="InterPro" id="IPR053376">
    <property type="entry name" value="Serine_acetyltransferase"/>
</dbReference>
<dbReference type="Proteomes" id="UP000005947">
    <property type="component" value="Unassembled WGS sequence"/>
</dbReference>
<evidence type="ECO:0000256" key="1">
    <source>
        <dbReference type="ARBA" id="ARBA00004876"/>
    </source>
</evidence>
<keyword evidence="5" id="KW-0012">Acyltransferase</keyword>
<dbReference type="GO" id="GO:0005737">
    <property type="term" value="C:cytoplasm"/>
    <property type="evidence" value="ECO:0007669"/>
    <property type="project" value="InterPro"/>
</dbReference>
<organism evidence="7 8">
    <name type="scientific">Fannyhessea vaginae DSM 15829</name>
    <dbReference type="NCBI Taxonomy" id="525256"/>
    <lineage>
        <taxon>Bacteria</taxon>
        <taxon>Bacillati</taxon>
        <taxon>Actinomycetota</taxon>
        <taxon>Coriobacteriia</taxon>
        <taxon>Coriobacteriales</taxon>
        <taxon>Atopobiaceae</taxon>
        <taxon>Fannyhessea</taxon>
    </lineage>
</organism>
<dbReference type="Gene3D" id="2.160.10.10">
    <property type="entry name" value="Hexapeptide repeat proteins"/>
    <property type="match status" value="1"/>
</dbReference>
<dbReference type="GO" id="GO:0009001">
    <property type="term" value="F:serine O-acetyltransferase activity"/>
    <property type="evidence" value="ECO:0007669"/>
    <property type="project" value="InterPro"/>
</dbReference>
<proteinExistence type="predicted"/>
<evidence type="ECO:0000259" key="6">
    <source>
        <dbReference type="Pfam" id="PF06426"/>
    </source>
</evidence>
<keyword evidence="8" id="KW-1185">Reference proteome</keyword>
<dbReference type="Gene3D" id="1.10.3130.10">
    <property type="entry name" value="serine acetyltransferase, domain 1"/>
    <property type="match status" value="1"/>
</dbReference>
<dbReference type="GO" id="GO:0006535">
    <property type="term" value="P:cysteine biosynthetic process from serine"/>
    <property type="evidence" value="ECO:0007669"/>
    <property type="project" value="InterPro"/>
</dbReference>
<feature type="domain" description="Serine acetyltransferase N-terminal" evidence="6">
    <location>
        <begin position="83"/>
        <end position="148"/>
    </location>
</feature>
<dbReference type="InterPro" id="IPR010493">
    <property type="entry name" value="Ser_AcTrfase_N"/>
</dbReference>
<comment type="pathway">
    <text evidence="1">Amino-acid biosynthesis; L-cysteine biosynthesis; L-cysteine from L-serine: step 1/2.</text>
</comment>
<dbReference type="OrthoDB" id="9801456at2"/>
<keyword evidence="3" id="KW-0028">Amino-acid biosynthesis</keyword>
<name>F1T6B8_9ACTN</name>
<evidence type="ECO:0000256" key="5">
    <source>
        <dbReference type="ARBA" id="ARBA00023315"/>
    </source>
</evidence>
<evidence type="ECO:0000256" key="4">
    <source>
        <dbReference type="ARBA" id="ARBA00022679"/>
    </source>
</evidence>